<dbReference type="SUPFAM" id="SSF53756">
    <property type="entry name" value="UDP-Glycosyltransferase/glycogen phosphorylase"/>
    <property type="match status" value="1"/>
</dbReference>
<dbReference type="PANTHER" id="PTHR12526">
    <property type="entry name" value="GLYCOSYLTRANSFERASE"/>
    <property type="match status" value="1"/>
</dbReference>
<feature type="compositionally biased region" description="Basic and acidic residues" evidence="1">
    <location>
        <begin position="10"/>
        <end position="20"/>
    </location>
</feature>
<dbReference type="PANTHER" id="PTHR12526:SF630">
    <property type="entry name" value="GLYCOSYLTRANSFERASE"/>
    <property type="match status" value="1"/>
</dbReference>
<dbReference type="RefSeq" id="WP_311536340.1">
    <property type="nucleotide sequence ID" value="NZ_JAVRHQ010000032.1"/>
</dbReference>
<accession>A0ABU3CEJ4</accession>
<keyword evidence="2" id="KW-0808">Transferase</keyword>
<gene>
    <name evidence="2" type="ORF">RM553_17935</name>
</gene>
<dbReference type="GO" id="GO:0016757">
    <property type="term" value="F:glycosyltransferase activity"/>
    <property type="evidence" value="ECO:0007669"/>
    <property type="project" value="UniProtKB-KW"/>
</dbReference>
<keyword evidence="2" id="KW-0328">Glycosyltransferase</keyword>
<dbReference type="Proteomes" id="UP001262889">
    <property type="component" value="Unassembled WGS sequence"/>
</dbReference>
<evidence type="ECO:0000313" key="2">
    <source>
        <dbReference type="EMBL" id="MDT0644726.1"/>
    </source>
</evidence>
<dbReference type="Pfam" id="PF13692">
    <property type="entry name" value="Glyco_trans_1_4"/>
    <property type="match status" value="1"/>
</dbReference>
<evidence type="ECO:0000313" key="3">
    <source>
        <dbReference type="Proteomes" id="UP001262889"/>
    </source>
</evidence>
<dbReference type="Gene3D" id="3.40.50.2000">
    <property type="entry name" value="Glycogen Phosphorylase B"/>
    <property type="match status" value="1"/>
</dbReference>
<keyword evidence="3" id="KW-1185">Reference proteome</keyword>
<evidence type="ECO:0000256" key="1">
    <source>
        <dbReference type="SAM" id="MobiDB-lite"/>
    </source>
</evidence>
<dbReference type="EMBL" id="JAVRHQ010000032">
    <property type="protein sequence ID" value="MDT0644726.1"/>
    <property type="molecule type" value="Genomic_DNA"/>
</dbReference>
<sequence>MEKSSIAQKQEFKKSSGFNKEKEKGKKTEYDMLVFSHLRWGFVYQRPQHIISRLSANYHILFIEEPVHFDVGEEKSFELEIINQNLHVLKPKVSDIPSISNILKPLIKNGPTAVGWFYSAAFSPLLTDFRFDKVIYDCMDELSLFKGAPSELINQEKFLLSEANIVFTGGKSLYESKHKSHNNVHCFPSSVEQEHFRKASQEKSLSPEDLQKINSPMVGYCGVIDERIDLDLLQKTAILLPEIAFIMVGPLAKIQEEDLPREENIHYLGMKPYNSLPVYLATFDIAMMPFALNDSTKFISPTKTLEYMAAGKPIISTAIKDIMRDYSNCIPIIASAEEFANAIKNILKDPKDFSADYKEILSKTSWDSTAAQMEEIIKSKVK</sequence>
<proteinExistence type="predicted"/>
<feature type="region of interest" description="Disordered" evidence="1">
    <location>
        <begin position="1"/>
        <end position="20"/>
    </location>
</feature>
<dbReference type="EC" id="2.4.-.-" evidence="2"/>
<reference evidence="2 3" key="1">
    <citation type="submission" date="2023-09" db="EMBL/GenBank/DDBJ databases">
        <authorList>
            <person name="Rey-Velasco X."/>
        </authorList>
    </citation>
    <scope>NUCLEOTIDE SEQUENCE [LARGE SCALE GENOMIC DNA]</scope>
    <source>
        <strain evidence="2 3">F363</strain>
    </source>
</reference>
<name>A0ABU3CEJ4_9FLAO</name>
<protein>
    <submittedName>
        <fullName evidence="2">Glycosyltransferase</fullName>
        <ecNumber evidence="2">2.4.-.-</ecNumber>
    </submittedName>
</protein>
<organism evidence="2 3">
    <name type="scientific">Autumnicola tepida</name>
    <dbReference type="NCBI Taxonomy" id="3075595"/>
    <lineage>
        <taxon>Bacteria</taxon>
        <taxon>Pseudomonadati</taxon>
        <taxon>Bacteroidota</taxon>
        <taxon>Flavobacteriia</taxon>
        <taxon>Flavobacteriales</taxon>
        <taxon>Flavobacteriaceae</taxon>
        <taxon>Autumnicola</taxon>
    </lineage>
</organism>
<comment type="caution">
    <text evidence="2">The sequence shown here is derived from an EMBL/GenBank/DDBJ whole genome shotgun (WGS) entry which is preliminary data.</text>
</comment>